<accession>B3MFS9</accession>
<dbReference type="CDD" id="cd04301">
    <property type="entry name" value="NAT_SF"/>
    <property type="match status" value="1"/>
</dbReference>
<dbReference type="Pfam" id="PF00583">
    <property type="entry name" value="Acetyltransf_1"/>
    <property type="match status" value="1"/>
</dbReference>
<name>B3MFS9_DROAN</name>
<evidence type="ECO:0000313" key="12">
    <source>
        <dbReference type="EMBL" id="EDV37769.1"/>
    </source>
</evidence>
<dbReference type="InterPro" id="IPR000182">
    <property type="entry name" value="GNAT_dom"/>
</dbReference>
<comment type="catalytic activity">
    <reaction evidence="6">
        <text>N-terminal L-valyl-[protein] + acetyl-CoA = N-terminal N(alpha)-acetyl-L-valyl-[protein] + CoA + H(+)</text>
        <dbReference type="Rhea" id="RHEA:50508"/>
        <dbReference type="Rhea" id="RHEA-COMP:12705"/>
        <dbReference type="Rhea" id="RHEA-COMP:12706"/>
        <dbReference type="ChEBI" id="CHEBI:15378"/>
        <dbReference type="ChEBI" id="CHEBI:57287"/>
        <dbReference type="ChEBI" id="CHEBI:57288"/>
        <dbReference type="ChEBI" id="CHEBI:64741"/>
        <dbReference type="ChEBI" id="CHEBI:133371"/>
        <dbReference type="EC" id="2.3.1.255"/>
    </reaction>
</comment>
<evidence type="ECO:0000256" key="9">
    <source>
        <dbReference type="ARBA" id="ARBA00049266"/>
    </source>
</evidence>
<dbReference type="GO" id="GO:1990189">
    <property type="term" value="F:protein N-terminal-serine acetyltransferase activity"/>
    <property type="evidence" value="ECO:0007669"/>
    <property type="project" value="TreeGrafter"/>
</dbReference>
<comment type="catalytic activity">
    <reaction evidence="10">
        <text>N-terminal L-threonyl-[protein] + acetyl-CoA = N-terminal N(alpha)-acetyl-L-threonyl-[protein] + CoA + H(+)</text>
        <dbReference type="Rhea" id="RHEA:50516"/>
        <dbReference type="Rhea" id="RHEA-COMP:12709"/>
        <dbReference type="Rhea" id="RHEA-COMP:12710"/>
        <dbReference type="ChEBI" id="CHEBI:15378"/>
        <dbReference type="ChEBI" id="CHEBI:57287"/>
        <dbReference type="ChEBI" id="CHEBI:57288"/>
        <dbReference type="ChEBI" id="CHEBI:64739"/>
        <dbReference type="ChEBI" id="CHEBI:133375"/>
        <dbReference type="EC" id="2.3.1.255"/>
    </reaction>
</comment>
<dbReference type="PROSITE" id="PS51186">
    <property type="entry name" value="GNAT"/>
    <property type="match status" value="1"/>
</dbReference>
<comment type="similarity">
    <text evidence="3">Belongs to the acetyltransferase family. ARD1 subfamily.</text>
</comment>
<dbReference type="FunFam" id="3.40.630.30:FF:000037">
    <property type="entry name" value="N-alpha-acetyltransferase daf-31-like"/>
    <property type="match status" value="1"/>
</dbReference>
<dbReference type="InterPro" id="IPR045047">
    <property type="entry name" value="Ard1-like"/>
</dbReference>
<dbReference type="InParanoid" id="B3MFS9"/>
<dbReference type="SUPFAM" id="SSF55729">
    <property type="entry name" value="Acyl-CoA N-acyltransferases (Nat)"/>
    <property type="match status" value="1"/>
</dbReference>
<dbReference type="HOGENOM" id="CLU_013985_7_2_1"/>
<dbReference type="EC" id="2.3.1.255" evidence="4"/>
<evidence type="ECO:0000256" key="10">
    <source>
        <dbReference type="ARBA" id="ARBA00049434"/>
    </source>
</evidence>
<dbReference type="PhylomeDB" id="B3MFS9"/>
<sequence>MNIRVARPEDLLAMQHCNLLCLPENYHMRYYFLHIISCPQLSYVAEDEKGRIVGYVLAKMKDPEPNGGENQPKLGNITSLAVKRSYRRLGLAQKLMQQSARAMAECFQVDYVMLHVRVSNRAALALYTRILNFQTMGVDAKYYANGEDAYIMRLDMSGKADIQENKSINMGENIGDGDKALNKGCSCNHCGHDGHCC</sequence>
<keyword evidence="13" id="KW-1185">Reference proteome</keyword>
<dbReference type="eggNOG" id="KOG3235">
    <property type="taxonomic scope" value="Eukaryota"/>
</dbReference>
<dbReference type="Gene3D" id="3.40.630.30">
    <property type="match status" value="1"/>
</dbReference>
<dbReference type="Proteomes" id="UP000007801">
    <property type="component" value="Unassembled WGS sequence"/>
</dbReference>
<reference evidence="12 13" key="1">
    <citation type="journal article" date="2007" name="Nature">
        <title>Evolution of genes and genomes on the Drosophila phylogeny.</title>
        <authorList>
            <consortium name="Drosophila 12 Genomes Consortium"/>
            <person name="Clark A.G."/>
            <person name="Eisen M.B."/>
            <person name="Smith D.R."/>
            <person name="Bergman C.M."/>
            <person name="Oliver B."/>
            <person name="Markow T.A."/>
            <person name="Kaufman T.C."/>
            <person name="Kellis M."/>
            <person name="Gelbart W."/>
            <person name="Iyer V.N."/>
            <person name="Pollard D.A."/>
            <person name="Sackton T.B."/>
            <person name="Larracuente A.M."/>
            <person name="Singh N.D."/>
            <person name="Abad J.P."/>
            <person name="Abt D.N."/>
            <person name="Adryan B."/>
            <person name="Aguade M."/>
            <person name="Akashi H."/>
            <person name="Anderson W.W."/>
            <person name="Aquadro C.F."/>
            <person name="Ardell D.H."/>
            <person name="Arguello R."/>
            <person name="Artieri C.G."/>
            <person name="Barbash D.A."/>
            <person name="Barker D."/>
            <person name="Barsanti P."/>
            <person name="Batterham P."/>
            <person name="Batzoglou S."/>
            <person name="Begun D."/>
            <person name="Bhutkar A."/>
            <person name="Blanco E."/>
            <person name="Bosak S.A."/>
            <person name="Bradley R.K."/>
            <person name="Brand A.D."/>
            <person name="Brent M.R."/>
            <person name="Brooks A.N."/>
            <person name="Brown R.H."/>
            <person name="Butlin R.K."/>
            <person name="Caggese C."/>
            <person name="Calvi B.R."/>
            <person name="Bernardo de Carvalho A."/>
            <person name="Caspi A."/>
            <person name="Castrezana S."/>
            <person name="Celniker S.E."/>
            <person name="Chang J.L."/>
            <person name="Chapple C."/>
            <person name="Chatterji S."/>
            <person name="Chinwalla A."/>
            <person name="Civetta A."/>
            <person name="Clifton S.W."/>
            <person name="Comeron J.M."/>
            <person name="Costello J.C."/>
            <person name="Coyne J.A."/>
            <person name="Daub J."/>
            <person name="David R.G."/>
            <person name="Delcher A.L."/>
            <person name="Delehaunty K."/>
            <person name="Do C.B."/>
            <person name="Ebling H."/>
            <person name="Edwards K."/>
            <person name="Eickbush T."/>
            <person name="Evans J.D."/>
            <person name="Filipski A."/>
            <person name="Findeiss S."/>
            <person name="Freyhult E."/>
            <person name="Fulton L."/>
            <person name="Fulton R."/>
            <person name="Garcia A.C."/>
            <person name="Gardiner A."/>
            <person name="Garfield D.A."/>
            <person name="Garvin B.E."/>
            <person name="Gibson G."/>
            <person name="Gilbert D."/>
            <person name="Gnerre S."/>
            <person name="Godfrey J."/>
            <person name="Good R."/>
            <person name="Gotea V."/>
            <person name="Gravely B."/>
            <person name="Greenberg A.J."/>
            <person name="Griffiths-Jones S."/>
            <person name="Gross S."/>
            <person name="Guigo R."/>
            <person name="Gustafson E.A."/>
            <person name="Haerty W."/>
            <person name="Hahn M.W."/>
            <person name="Halligan D.L."/>
            <person name="Halpern A.L."/>
            <person name="Halter G.M."/>
            <person name="Han M.V."/>
            <person name="Heger A."/>
            <person name="Hillier L."/>
            <person name="Hinrichs A.S."/>
            <person name="Holmes I."/>
            <person name="Hoskins R.A."/>
            <person name="Hubisz M.J."/>
            <person name="Hultmark D."/>
            <person name="Huntley M.A."/>
            <person name="Jaffe D.B."/>
            <person name="Jagadeeshan S."/>
            <person name="Jeck W.R."/>
            <person name="Johnson J."/>
            <person name="Jones C.D."/>
            <person name="Jordan W.C."/>
            <person name="Karpen G.H."/>
            <person name="Kataoka E."/>
            <person name="Keightley P.D."/>
            <person name="Kheradpour P."/>
            <person name="Kirkness E.F."/>
            <person name="Koerich L.B."/>
            <person name="Kristiansen K."/>
            <person name="Kudrna D."/>
            <person name="Kulathinal R.J."/>
            <person name="Kumar S."/>
            <person name="Kwok R."/>
            <person name="Lander E."/>
            <person name="Langley C.H."/>
            <person name="Lapoint R."/>
            <person name="Lazzaro B.P."/>
            <person name="Lee S.J."/>
            <person name="Levesque L."/>
            <person name="Li R."/>
            <person name="Lin C.F."/>
            <person name="Lin M.F."/>
            <person name="Lindblad-Toh K."/>
            <person name="Llopart A."/>
            <person name="Long M."/>
            <person name="Low L."/>
            <person name="Lozovsky E."/>
            <person name="Lu J."/>
            <person name="Luo M."/>
            <person name="Machado C.A."/>
            <person name="Makalowski W."/>
            <person name="Marzo M."/>
            <person name="Matsuda M."/>
            <person name="Matzkin L."/>
            <person name="McAllister B."/>
            <person name="McBride C.S."/>
            <person name="McKernan B."/>
            <person name="McKernan K."/>
            <person name="Mendez-Lago M."/>
            <person name="Minx P."/>
            <person name="Mollenhauer M.U."/>
            <person name="Montooth K."/>
            <person name="Mount S.M."/>
            <person name="Mu X."/>
            <person name="Myers E."/>
            <person name="Negre B."/>
            <person name="Newfeld S."/>
            <person name="Nielsen R."/>
            <person name="Noor M.A."/>
            <person name="O'Grady P."/>
            <person name="Pachter L."/>
            <person name="Papaceit M."/>
            <person name="Parisi M.J."/>
            <person name="Parisi M."/>
            <person name="Parts L."/>
            <person name="Pedersen J.S."/>
            <person name="Pesole G."/>
            <person name="Phillippy A.M."/>
            <person name="Ponting C.P."/>
            <person name="Pop M."/>
            <person name="Porcelli D."/>
            <person name="Powell J.R."/>
            <person name="Prohaska S."/>
            <person name="Pruitt K."/>
            <person name="Puig M."/>
            <person name="Quesneville H."/>
            <person name="Ram K.R."/>
            <person name="Rand D."/>
            <person name="Rasmussen M.D."/>
            <person name="Reed L.K."/>
            <person name="Reenan R."/>
            <person name="Reily A."/>
            <person name="Remington K.A."/>
            <person name="Rieger T.T."/>
            <person name="Ritchie M.G."/>
            <person name="Robin C."/>
            <person name="Rogers Y.H."/>
            <person name="Rohde C."/>
            <person name="Rozas J."/>
            <person name="Rubenfield M.J."/>
            <person name="Ruiz A."/>
            <person name="Russo S."/>
            <person name="Salzberg S.L."/>
            <person name="Sanchez-Gracia A."/>
            <person name="Saranga D.J."/>
            <person name="Sato H."/>
            <person name="Schaeffer S.W."/>
            <person name="Schatz M.C."/>
            <person name="Schlenke T."/>
            <person name="Schwartz R."/>
            <person name="Segarra C."/>
            <person name="Singh R.S."/>
            <person name="Sirot L."/>
            <person name="Sirota M."/>
            <person name="Sisneros N.B."/>
            <person name="Smith C.D."/>
            <person name="Smith T.F."/>
            <person name="Spieth J."/>
            <person name="Stage D.E."/>
            <person name="Stark A."/>
            <person name="Stephan W."/>
            <person name="Strausberg R.L."/>
            <person name="Strempel S."/>
            <person name="Sturgill D."/>
            <person name="Sutton G."/>
            <person name="Sutton G.G."/>
            <person name="Tao W."/>
            <person name="Teichmann S."/>
            <person name="Tobari Y.N."/>
            <person name="Tomimura Y."/>
            <person name="Tsolas J.M."/>
            <person name="Valente V.L."/>
            <person name="Venter E."/>
            <person name="Venter J.C."/>
            <person name="Vicario S."/>
            <person name="Vieira F.G."/>
            <person name="Vilella A.J."/>
            <person name="Villasante A."/>
            <person name="Walenz B."/>
            <person name="Wang J."/>
            <person name="Wasserman M."/>
            <person name="Watts T."/>
            <person name="Wilson D."/>
            <person name="Wilson R.K."/>
            <person name="Wing R.A."/>
            <person name="Wolfner M.F."/>
            <person name="Wong A."/>
            <person name="Wong G.K."/>
            <person name="Wu C.I."/>
            <person name="Wu G."/>
            <person name="Yamamoto D."/>
            <person name="Yang H.P."/>
            <person name="Yang S.P."/>
            <person name="Yorke J.A."/>
            <person name="Yoshida K."/>
            <person name="Zdobnov E."/>
            <person name="Zhang P."/>
            <person name="Zhang Y."/>
            <person name="Zimin A.V."/>
            <person name="Baldwin J."/>
            <person name="Abdouelleil A."/>
            <person name="Abdulkadir J."/>
            <person name="Abebe A."/>
            <person name="Abera B."/>
            <person name="Abreu J."/>
            <person name="Acer S.C."/>
            <person name="Aftuck L."/>
            <person name="Alexander A."/>
            <person name="An P."/>
            <person name="Anderson E."/>
            <person name="Anderson S."/>
            <person name="Arachi H."/>
            <person name="Azer M."/>
            <person name="Bachantsang P."/>
            <person name="Barry A."/>
            <person name="Bayul T."/>
            <person name="Berlin A."/>
            <person name="Bessette D."/>
            <person name="Bloom T."/>
            <person name="Blye J."/>
            <person name="Boguslavskiy L."/>
            <person name="Bonnet C."/>
            <person name="Boukhgalter B."/>
            <person name="Bourzgui I."/>
            <person name="Brown A."/>
            <person name="Cahill P."/>
            <person name="Channer S."/>
            <person name="Cheshatsang Y."/>
            <person name="Chuda L."/>
            <person name="Citroen M."/>
            <person name="Collymore A."/>
            <person name="Cooke P."/>
            <person name="Costello M."/>
            <person name="D'Aco K."/>
            <person name="Daza R."/>
            <person name="De Haan G."/>
            <person name="DeGray S."/>
            <person name="DeMaso C."/>
            <person name="Dhargay N."/>
            <person name="Dooley K."/>
            <person name="Dooley E."/>
            <person name="Doricent M."/>
            <person name="Dorje P."/>
            <person name="Dorjee K."/>
            <person name="Dupes A."/>
            <person name="Elong R."/>
            <person name="Falk J."/>
            <person name="Farina A."/>
            <person name="Faro S."/>
            <person name="Ferguson D."/>
            <person name="Fisher S."/>
            <person name="Foley C.D."/>
            <person name="Franke A."/>
            <person name="Friedrich D."/>
            <person name="Gadbois L."/>
            <person name="Gearin G."/>
            <person name="Gearin C.R."/>
            <person name="Giannoukos G."/>
            <person name="Goode T."/>
            <person name="Graham J."/>
            <person name="Grandbois E."/>
            <person name="Grewal S."/>
            <person name="Gyaltsen K."/>
            <person name="Hafez N."/>
            <person name="Hagos B."/>
            <person name="Hall J."/>
            <person name="Henson C."/>
            <person name="Hollinger A."/>
            <person name="Honan T."/>
            <person name="Huard M.D."/>
            <person name="Hughes L."/>
            <person name="Hurhula B."/>
            <person name="Husby M.E."/>
            <person name="Kamat A."/>
            <person name="Kanga B."/>
            <person name="Kashin S."/>
            <person name="Khazanovich D."/>
            <person name="Kisner P."/>
            <person name="Lance K."/>
            <person name="Lara M."/>
            <person name="Lee W."/>
            <person name="Lennon N."/>
            <person name="Letendre F."/>
            <person name="LeVine R."/>
            <person name="Lipovsky A."/>
            <person name="Liu X."/>
            <person name="Liu J."/>
            <person name="Liu S."/>
            <person name="Lokyitsang T."/>
            <person name="Lokyitsang Y."/>
            <person name="Lubonja R."/>
            <person name="Lui A."/>
            <person name="MacDonald P."/>
            <person name="Magnisalis V."/>
            <person name="Maru K."/>
            <person name="Matthews C."/>
            <person name="McCusker W."/>
            <person name="McDonough S."/>
            <person name="Mehta T."/>
            <person name="Meldrim J."/>
            <person name="Meneus L."/>
            <person name="Mihai O."/>
            <person name="Mihalev A."/>
            <person name="Mihova T."/>
            <person name="Mittelman R."/>
            <person name="Mlenga V."/>
            <person name="Montmayeur A."/>
            <person name="Mulrain L."/>
            <person name="Navidi A."/>
            <person name="Naylor J."/>
            <person name="Negash T."/>
            <person name="Nguyen T."/>
            <person name="Nguyen N."/>
            <person name="Nicol R."/>
            <person name="Norbu C."/>
            <person name="Norbu N."/>
            <person name="Novod N."/>
            <person name="O'Neill B."/>
            <person name="Osman S."/>
            <person name="Markiewicz E."/>
            <person name="Oyono O.L."/>
            <person name="Patti C."/>
            <person name="Phunkhang P."/>
            <person name="Pierre F."/>
            <person name="Priest M."/>
            <person name="Raghuraman S."/>
            <person name="Rege F."/>
            <person name="Reyes R."/>
            <person name="Rise C."/>
            <person name="Rogov P."/>
            <person name="Ross K."/>
            <person name="Ryan E."/>
            <person name="Settipalli S."/>
            <person name="Shea T."/>
            <person name="Sherpa N."/>
            <person name="Shi L."/>
            <person name="Shih D."/>
            <person name="Sparrow T."/>
            <person name="Spaulding J."/>
            <person name="Stalker J."/>
            <person name="Stange-Thomann N."/>
            <person name="Stavropoulos S."/>
            <person name="Stone C."/>
            <person name="Strader C."/>
            <person name="Tesfaye S."/>
            <person name="Thomson T."/>
            <person name="Thoulutsang Y."/>
            <person name="Thoulutsang D."/>
            <person name="Topham K."/>
            <person name="Topping I."/>
            <person name="Tsamla T."/>
            <person name="Vassiliev H."/>
            <person name="Vo A."/>
            <person name="Wangchuk T."/>
            <person name="Wangdi T."/>
            <person name="Weiand M."/>
            <person name="Wilkinson J."/>
            <person name="Wilson A."/>
            <person name="Yadav S."/>
            <person name="Young G."/>
            <person name="Yu Q."/>
            <person name="Zembek L."/>
            <person name="Zhong D."/>
            <person name="Zimmer A."/>
            <person name="Zwirko Z."/>
            <person name="Jaffe D.B."/>
            <person name="Alvarez P."/>
            <person name="Brockman W."/>
            <person name="Butler J."/>
            <person name="Chin C."/>
            <person name="Gnerre S."/>
            <person name="Grabherr M."/>
            <person name="Kleber M."/>
            <person name="Mauceli E."/>
            <person name="MacCallum I."/>
        </authorList>
    </citation>
    <scope>NUCLEOTIDE SEQUENCE [LARGE SCALE GENOMIC DNA]</scope>
    <source>
        <strain evidence="13">Tucson 14024-0371.13</strain>
    </source>
</reference>
<dbReference type="PANTHER" id="PTHR23091:SF4">
    <property type="entry name" value="N-TERMINAL AMINO-ACID N(ALPHA)-ACETYLTRANSFERASE NATA"/>
    <property type="match status" value="1"/>
</dbReference>
<dbReference type="GO" id="GO:0031415">
    <property type="term" value="C:NatA complex"/>
    <property type="evidence" value="ECO:0007669"/>
    <property type="project" value="InterPro"/>
</dbReference>
<gene>
    <name evidence="12" type="primary">Dana\GF13618</name>
    <name evidence="12" type="synonym">dana_GLEANR_13628</name>
    <name evidence="12" type="ORF">GF13618</name>
</gene>
<dbReference type="OMA" id="NIRVARP"/>
<dbReference type="InterPro" id="IPR016181">
    <property type="entry name" value="Acyl_CoA_acyltransferase"/>
</dbReference>
<evidence type="ECO:0000259" key="11">
    <source>
        <dbReference type="PROSITE" id="PS51186"/>
    </source>
</evidence>
<evidence type="ECO:0000256" key="8">
    <source>
        <dbReference type="ARBA" id="ARBA00048236"/>
    </source>
</evidence>
<comment type="catalytic activity">
    <reaction evidence="9">
        <text>N-terminal L-cysteinyl-[protein] + acetyl-CoA = N-terminal N(alpha)-acetyl-L-cysteinyl-[protein] + CoA + H(+)</text>
        <dbReference type="Rhea" id="RHEA:50512"/>
        <dbReference type="Rhea" id="RHEA-COMP:12707"/>
        <dbReference type="Rhea" id="RHEA-COMP:12708"/>
        <dbReference type="ChEBI" id="CHEBI:15378"/>
        <dbReference type="ChEBI" id="CHEBI:57287"/>
        <dbReference type="ChEBI" id="CHEBI:57288"/>
        <dbReference type="ChEBI" id="CHEBI:65250"/>
        <dbReference type="ChEBI" id="CHEBI:133372"/>
        <dbReference type="EC" id="2.3.1.255"/>
    </reaction>
</comment>
<dbReference type="GeneID" id="6496456"/>
<dbReference type="PANTHER" id="PTHR23091">
    <property type="entry name" value="N-TERMINAL ACETYLTRANSFERASE"/>
    <property type="match status" value="1"/>
</dbReference>
<keyword evidence="1 12" id="KW-0808">Transferase</keyword>
<evidence type="ECO:0000256" key="5">
    <source>
        <dbReference type="ARBA" id="ARBA00047491"/>
    </source>
</evidence>
<evidence type="ECO:0000256" key="1">
    <source>
        <dbReference type="ARBA" id="ARBA00022679"/>
    </source>
</evidence>
<feature type="domain" description="N-acetyltransferase" evidence="11">
    <location>
        <begin position="1"/>
        <end position="157"/>
    </location>
</feature>
<comment type="catalytic activity">
    <reaction evidence="7">
        <text>N-terminal glycyl-[protein] + acetyl-CoA = N-terminal N(alpha)-acetylglycyl-[protein] + CoA + H(+)</text>
        <dbReference type="Rhea" id="RHEA:50496"/>
        <dbReference type="Rhea" id="RHEA-COMP:12666"/>
        <dbReference type="Rhea" id="RHEA-COMP:12700"/>
        <dbReference type="ChEBI" id="CHEBI:15378"/>
        <dbReference type="ChEBI" id="CHEBI:57287"/>
        <dbReference type="ChEBI" id="CHEBI:57288"/>
        <dbReference type="ChEBI" id="CHEBI:64723"/>
        <dbReference type="ChEBI" id="CHEBI:133369"/>
        <dbReference type="EC" id="2.3.1.255"/>
    </reaction>
</comment>
<comment type="catalytic activity">
    <reaction evidence="5">
        <text>N-terminal L-seryl-[protein] + acetyl-CoA = N-terminal N(alpha)-acetyl-L-seryl-[protein] + CoA + H(+)</text>
        <dbReference type="Rhea" id="RHEA:50504"/>
        <dbReference type="Rhea" id="RHEA-COMP:12703"/>
        <dbReference type="Rhea" id="RHEA-COMP:12704"/>
        <dbReference type="ChEBI" id="CHEBI:15378"/>
        <dbReference type="ChEBI" id="CHEBI:57287"/>
        <dbReference type="ChEBI" id="CHEBI:57288"/>
        <dbReference type="ChEBI" id="CHEBI:64738"/>
        <dbReference type="ChEBI" id="CHEBI:83690"/>
        <dbReference type="EC" id="2.3.1.255"/>
    </reaction>
</comment>
<dbReference type="KEGG" id="dan:6496456"/>
<dbReference type="OrthoDB" id="25586at2759"/>
<evidence type="ECO:0000256" key="7">
    <source>
        <dbReference type="ARBA" id="ARBA00047954"/>
    </source>
</evidence>
<evidence type="ECO:0000256" key="6">
    <source>
        <dbReference type="ARBA" id="ARBA00047805"/>
    </source>
</evidence>
<dbReference type="EMBL" id="CH902619">
    <property type="protein sequence ID" value="EDV37769.1"/>
    <property type="molecule type" value="Genomic_DNA"/>
</dbReference>
<evidence type="ECO:0000256" key="4">
    <source>
        <dbReference type="ARBA" id="ARBA00026110"/>
    </source>
</evidence>
<evidence type="ECO:0000313" key="13">
    <source>
        <dbReference type="Proteomes" id="UP000007801"/>
    </source>
</evidence>
<dbReference type="AlphaFoldDB" id="B3MFS9"/>
<protein>
    <recommendedName>
        <fullName evidence="4">N-terminal amino-acid N(alpha)-acetyltransferase NatA</fullName>
        <ecNumber evidence="4">2.3.1.255</ecNumber>
    </recommendedName>
</protein>
<proteinExistence type="inferred from homology"/>
<evidence type="ECO:0000256" key="2">
    <source>
        <dbReference type="ARBA" id="ARBA00023315"/>
    </source>
</evidence>
<dbReference type="GO" id="GO:0008999">
    <property type="term" value="F:protein-N-terminal-alanine acetyltransferase activity"/>
    <property type="evidence" value="ECO:0007669"/>
    <property type="project" value="RHEA"/>
</dbReference>
<comment type="catalytic activity">
    <reaction evidence="8">
        <text>N-terminal L-alanyl-[protein] + acetyl-CoA = N-terminal N(alpha)-acetyl-L-alanyl-[protein] + CoA + H(+)</text>
        <dbReference type="Rhea" id="RHEA:50500"/>
        <dbReference type="Rhea" id="RHEA-COMP:12701"/>
        <dbReference type="Rhea" id="RHEA-COMP:12702"/>
        <dbReference type="ChEBI" id="CHEBI:15378"/>
        <dbReference type="ChEBI" id="CHEBI:57287"/>
        <dbReference type="ChEBI" id="CHEBI:57288"/>
        <dbReference type="ChEBI" id="CHEBI:64718"/>
        <dbReference type="ChEBI" id="CHEBI:83683"/>
        <dbReference type="EC" id="2.3.1.255"/>
    </reaction>
</comment>
<keyword evidence="2 12" id="KW-0012">Acyltransferase</keyword>
<dbReference type="STRING" id="7217.B3MFS9"/>
<evidence type="ECO:0000256" key="3">
    <source>
        <dbReference type="ARBA" id="ARBA00025786"/>
    </source>
</evidence>
<dbReference type="GO" id="GO:1990190">
    <property type="term" value="F:protein-N-terminal-glutamate acetyltransferase activity"/>
    <property type="evidence" value="ECO:0007669"/>
    <property type="project" value="TreeGrafter"/>
</dbReference>
<organism evidence="12 13">
    <name type="scientific">Drosophila ananassae</name>
    <name type="common">Fruit fly</name>
    <dbReference type="NCBI Taxonomy" id="7217"/>
    <lineage>
        <taxon>Eukaryota</taxon>
        <taxon>Metazoa</taxon>
        <taxon>Ecdysozoa</taxon>
        <taxon>Arthropoda</taxon>
        <taxon>Hexapoda</taxon>
        <taxon>Insecta</taxon>
        <taxon>Pterygota</taxon>
        <taxon>Neoptera</taxon>
        <taxon>Endopterygota</taxon>
        <taxon>Diptera</taxon>
        <taxon>Brachycera</taxon>
        <taxon>Muscomorpha</taxon>
        <taxon>Ephydroidea</taxon>
        <taxon>Drosophilidae</taxon>
        <taxon>Drosophila</taxon>
        <taxon>Sophophora</taxon>
    </lineage>
</organism>